<comment type="caution">
    <text evidence="1">The sequence shown here is derived from an EMBL/GenBank/DDBJ whole genome shotgun (WGS) entry which is preliminary data.</text>
</comment>
<dbReference type="EMBL" id="BARW01000189">
    <property type="protein sequence ID" value="GAI60751.1"/>
    <property type="molecule type" value="Genomic_DNA"/>
</dbReference>
<accession>X1R0Y4</accession>
<organism evidence="1">
    <name type="scientific">marine sediment metagenome</name>
    <dbReference type="NCBI Taxonomy" id="412755"/>
    <lineage>
        <taxon>unclassified sequences</taxon>
        <taxon>metagenomes</taxon>
        <taxon>ecological metagenomes</taxon>
    </lineage>
</organism>
<name>X1R0Y4_9ZZZZ</name>
<evidence type="ECO:0000313" key="1">
    <source>
        <dbReference type="EMBL" id="GAI60751.1"/>
    </source>
</evidence>
<reference evidence="1" key="1">
    <citation type="journal article" date="2014" name="Front. Microbiol.">
        <title>High frequency of phylogenetically diverse reductive dehalogenase-homologous genes in deep subseafloor sedimentary metagenomes.</title>
        <authorList>
            <person name="Kawai M."/>
            <person name="Futagami T."/>
            <person name="Toyoda A."/>
            <person name="Takaki Y."/>
            <person name="Nishi S."/>
            <person name="Hori S."/>
            <person name="Arai W."/>
            <person name="Tsubouchi T."/>
            <person name="Morono Y."/>
            <person name="Uchiyama I."/>
            <person name="Ito T."/>
            <person name="Fujiyama A."/>
            <person name="Inagaki F."/>
            <person name="Takami H."/>
        </authorList>
    </citation>
    <scope>NUCLEOTIDE SEQUENCE</scope>
    <source>
        <strain evidence="1">Expedition CK06-06</strain>
    </source>
</reference>
<sequence length="66" mass="7631">MAHGKRGKIKENFEGIHRNFIWIENYNTRNLDIIGDVKPQLTKGIKAFQKACKVLDDLALDLYSQL</sequence>
<dbReference type="AlphaFoldDB" id="X1R0Y4"/>
<protein>
    <submittedName>
        <fullName evidence="1">Uncharacterized protein</fullName>
    </submittedName>
</protein>
<proteinExistence type="predicted"/>
<gene>
    <name evidence="1" type="ORF">S12H4_01070</name>
</gene>